<gene>
    <name evidence="12" type="primary">fabH</name>
    <name evidence="15" type="ORF">G3M78_10850</name>
</gene>
<keyword evidence="6 12" id="KW-0276">Fatty acid metabolism</keyword>
<dbReference type="Pfam" id="PF08541">
    <property type="entry name" value="ACP_syn_III_C"/>
    <property type="match status" value="1"/>
</dbReference>
<dbReference type="InterPro" id="IPR016039">
    <property type="entry name" value="Thiolase-like"/>
</dbReference>
<dbReference type="GO" id="GO:0033818">
    <property type="term" value="F:beta-ketoacyl-acyl-carrier-protein synthase III activity"/>
    <property type="evidence" value="ECO:0007669"/>
    <property type="project" value="UniProtKB-UniRule"/>
</dbReference>
<evidence type="ECO:0000256" key="4">
    <source>
        <dbReference type="ARBA" id="ARBA00022516"/>
    </source>
</evidence>
<evidence type="ECO:0000256" key="10">
    <source>
        <dbReference type="ARBA" id="ARBA00023315"/>
    </source>
</evidence>
<feature type="region of interest" description="ACP-binding" evidence="12">
    <location>
        <begin position="261"/>
        <end position="265"/>
    </location>
</feature>
<dbReference type="UniPathway" id="UPA00094"/>
<dbReference type="CDD" id="cd00830">
    <property type="entry name" value="KAS_III"/>
    <property type="match status" value="1"/>
</dbReference>
<evidence type="ECO:0000256" key="6">
    <source>
        <dbReference type="ARBA" id="ARBA00022832"/>
    </source>
</evidence>
<comment type="function">
    <text evidence="12">Catalyzes the condensation reaction of fatty acid synthesis by the addition to an acyl acceptor of two carbons from malonyl-ACP. Catalyzes the first condensation reaction which initiates fatty acid synthesis and may therefore play a role in governing the total rate of fatty acid production. Possesses both acetoacetyl-ACP synthase and acetyl transacylase activities. Its substrate specificity determines the biosynthesis of branched-chain and/or straight-chain of fatty acids.</text>
</comment>
<keyword evidence="12" id="KW-0963">Cytoplasm</keyword>
<evidence type="ECO:0000256" key="12">
    <source>
        <dbReference type="HAMAP-Rule" id="MF_01815"/>
    </source>
</evidence>
<evidence type="ECO:0000313" key="15">
    <source>
        <dbReference type="EMBL" id="QPJ65863.1"/>
    </source>
</evidence>
<evidence type="ECO:0000256" key="2">
    <source>
        <dbReference type="ARBA" id="ARBA00008642"/>
    </source>
</evidence>
<comment type="domain">
    <text evidence="12">The last Arg residue of the ACP-binding site is essential for the weak association between ACP/AcpP and FabH.</text>
</comment>
<comment type="subunit">
    <text evidence="12">Homodimer.</text>
</comment>
<dbReference type="NCBIfam" id="TIGR00747">
    <property type="entry name" value="fabH"/>
    <property type="match status" value="1"/>
</dbReference>
<dbReference type="InterPro" id="IPR013747">
    <property type="entry name" value="ACP_syn_III_C"/>
</dbReference>
<keyword evidence="10 12" id="KW-0012">Acyltransferase</keyword>
<reference evidence="16" key="1">
    <citation type="submission" date="2020-02" db="EMBL/GenBank/DDBJ databases">
        <title>Genomic and physiological characterization of two novel Nitrospinaceae genera.</title>
        <authorList>
            <person name="Mueller A.J."/>
            <person name="Jung M.-Y."/>
            <person name="Strachan C.R."/>
            <person name="Herbold C.W."/>
            <person name="Kirkegaard R.H."/>
            <person name="Daims H."/>
        </authorList>
    </citation>
    <scope>NUCLEOTIDE SEQUENCE [LARGE SCALE GENOMIC DNA]</scope>
</reference>
<feature type="active site" evidence="12">
    <location>
        <position position="290"/>
    </location>
</feature>
<protein>
    <recommendedName>
        <fullName evidence="3 12">Beta-ketoacyl-[acyl-carrier-protein] synthase III</fullName>
        <shortName evidence="12">Beta-ketoacyl-ACP synthase III</shortName>
        <shortName evidence="12">KAS III</shortName>
        <ecNumber evidence="3 12">2.3.1.180</ecNumber>
    </recommendedName>
    <alternativeName>
        <fullName evidence="12">3-oxoacyl-[acyl-carrier-protein] synthase 3</fullName>
    </alternativeName>
    <alternativeName>
        <fullName evidence="12">3-oxoacyl-[acyl-carrier-protein] synthase III</fullName>
    </alternativeName>
</protein>
<evidence type="ECO:0000256" key="5">
    <source>
        <dbReference type="ARBA" id="ARBA00022679"/>
    </source>
</evidence>
<evidence type="ECO:0000256" key="1">
    <source>
        <dbReference type="ARBA" id="ARBA00005194"/>
    </source>
</evidence>
<name>A0A7T0C3J2_9BACT</name>
<dbReference type="NCBIfam" id="NF006829">
    <property type="entry name" value="PRK09352.1"/>
    <property type="match status" value="1"/>
</dbReference>
<dbReference type="GO" id="GO:0005737">
    <property type="term" value="C:cytoplasm"/>
    <property type="evidence" value="ECO:0007669"/>
    <property type="project" value="UniProtKB-SubCell"/>
</dbReference>
<feature type="domain" description="Beta-ketoacyl-[acyl-carrier-protein] synthase III N-terminal" evidence="14">
    <location>
        <begin position="112"/>
        <end position="192"/>
    </location>
</feature>
<keyword evidence="8 12" id="KW-0275">Fatty acid biosynthesis</keyword>
<keyword evidence="9 12" id="KW-0511">Multifunctional enzyme</keyword>
<dbReference type="PANTHER" id="PTHR43091">
    <property type="entry name" value="3-OXOACYL-[ACYL-CARRIER-PROTEIN] SYNTHASE"/>
    <property type="match status" value="1"/>
</dbReference>
<evidence type="ECO:0000256" key="8">
    <source>
        <dbReference type="ARBA" id="ARBA00023160"/>
    </source>
</evidence>
<accession>A0A7T0C3J2</accession>
<feature type="domain" description="Beta-ketoacyl-[acyl-carrier-protein] synthase III C-terminal" evidence="13">
    <location>
        <begin position="244"/>
        <end position="333"/>
    </location>
</feature>
<dbReference type="Gene3D" id="3.40.47.10">
    <property type="match status" value="1"/>
</dbReference>
<dbReference type="Pfam" id="PF08545">
    <property type="entry name" value="ACP_syn_III"/>
    <property type="match status" value="1"/>
</dbReference>
<dbReference type="KEGG" id="nva:G3M78_10850"/>
<evidence type="ECO:0000259" key="13">
    <source>
        <dbReference type="Pfam" id="PF08541"/>
    </source>
</evidence>
<comment type="subcellular location">
    <subcellularLocation>
        <location evidence="12">Cytoplasm</location>
    </subcellularLocation>
</comment>
<comment type="catalytic activity">
    <reaction evidence="11">
        <text>malonyl-[ACP] + acetyl-CoA + H(+) = 3-oxobutanoyl-[ACP] + CO2 + CoA</text>
        <dbReference type="Rhea" id="RHEA:12080"/>
        <dbReference type="Rhea" id="RHEA-COMP:9623"/>
        <dbReference type="Rhea" id="RHEA-COMP:9625"/>
        <dbReference type="ChEBI" id="CHEBI:15378"/>
        <dbReference type="ChEBI" id="CHEBI:16526"/>
        <dbReference type="ChEBI" id="CHEBI:57287"/>
        <dbReference type="ChEBI" id="CHEBI:57288"/>
        <dbReference type="ChEBI" id="CHEBI:78449"/>
        <dbReference type="ChEBI" id="CHEBI:78450"/>
        <dbReference type="EC" id="2.3.1.180"/>
    </reaction>
    <physiologicalReaction direction="left-to-right" evidence="11">
        <dbReference type="Rhea" id="RHEA:12081"/>
    </physiologicalReaction>
</comment>
<evidence type="ECO:0000256" key="7">
    <source>
        <dbReference type="ARBA" id="ARBA00023098"/>
    </source>
</evidence>
<feature type="active site" evidence="12">
    <location>
        <position position="260"/>
    </location>
</feature>
<comment type="pathway">
    <text evidence="1 12">Lipid metabolism; fatty acid biosynthesis.</text>
</comment>
<dbReference type="AlphaFoldDB" id="A0A7T0C3J2"/>
<dbReference type="EMBL" id="CP048620">
    <property type="protein sequence ID" value="QPJ65863.1"/>
    <property type="molecule type" value="Genomic_DNA"/>
</dbReference>
<keyword evidence="7 12" id="KW-0443">Lipid metabolism</keyword>
<sequence length="333" mass="35593">MTESSMLNAEVMGVGSYVPEKILTNAELEKKLDTSDEWIRTRTGISERRIAASDQSASTLAANAARCALTSCEMSAEDIDLIIVATSSPDVLFPATACFVQKELGAARAAAFDITAVCSGFVFALSIAEQYLKMGRYQNILVIGSEVNSRIVNWEDRSTCILFGDGAGAMLLGSRNGGNRSGILSTHIHSDGQRSELIRVPGGIGKTGVSAQSVEEGQYFIHMAGNATYKVAVQRLEEVSREALAANGLTPEDVDWVVPHQANKRIIDAASERLNIPAEKVFSNINKYGNTSAASIPIALTEAFECGKIEKGNIVLLMVVGAGLTWGACVIQW</sequence>
<proteinExistence type="inferred from homology"/>
<evidence type="ECO:0000256" key="11">
    <source>
        <dbReference type="ARBA" id="ARBA00051096"/>
    </source>
</evidence>
<dbReference type="GO" id="GO:0006633">
    <property type="term" value="P:fatty acid biosynthetic process"/>
    <property type="evidence" value="ECO:0007669"/>
    <property type="project" value="UniProtKB-UniRule"/>
</dbReference>
<dbReference type="Proteomes" id="UP000594464">
    <property type="component" value="Chromosome"/>
</dbReference>
<keyword evidence="4 12" id="KW-0444">Lipid biosynthesis</keyword>
<dbReference type="EC" id="2.3.1.180" evidence="3 12"/>
<dbReference type="PANTHER" id="PTHR43091:SF1">
    <property type="entry name" value="BETA-KETOACYL-[ACYL-CARRIER-PROTEIN] SYNTHASE III, CHLOROPLASTIC"/>
    <property type="match status" value="1"/>
</dbReference>
<evidence type="ECO:0000256" key="3">
    <source>
        <dbReference type="ARBA" id="ARBA00012333"/>
    </source>
</evidence>
<evidence type="ECO:0000256" key="9">
    <source>
        <dbReference type="ARBA" id="ARBA00023268"/>
    </source>
</evidence>
<evidence type="ECO:0000313" key="16">
    <source>
        <dbReference type="Proteomes" id="UP000594464"/>
    </source>
</evidence>
<keyword evidence="5 12" id="KW-0808">Transferase</keyword>
<dbReference type="SUPFAM" id="SSF53901">
    <property type="entry name" value="Thiolase-like"/>
    <property type="match status" value="1"/>
</dbReference>
<organism evidence="15 16">
    <name type="scientific">Candidatus Nitrohelix vancouverensis</name>
    <dbReference type="NCBI Taxonomy" id="2705534"/>
    <lineage>
        <taxon>Bacteria</taxon>
        <taxon>Pseudomonadati</taxon>
        <taxon>Nitrospinota/Tectimicrobiota group</taxon>
        <taxon>Nitrospinota</taxon>
        <taxon>Nitrospinia</taxon>
        <taxon>Nitrospinales</taxon>
        <taxon>Nitrospinaceae</taxon>
        <taxon>Candidatus Nitrohelix</taxon>
    </lineage>
</organism>
<dbReference type="GO" id="GO:0004315">
    <property type="term" value="F:3-oxoacyl-[acyl-carrier-protein] synthase activity"/>
    <property type="evidence" value="ECO:0007669"/>
    <property type="project" value="InterPro"/>
</dbReference>
<dbReference type="InterPro" id="IPR004655">
    <property type="entry name" value="FabH"/>
</dbReference>
<dbReference type="InterPro" id="IPR013751">
    <property type="entry name" value="ACP_syn_III_N"/>
</dbReference>
<dbReference type="HAMAP" id="MF_01815">
    <property type="entry name" value="FabH"/>
    <property type="match status" value="1"/>
</dbReference>
<feature type="active site" evidence="12">
    <location>
        <position position="118"/>
    </location>
</feature>
<evidence type="ECO:0000259" key="14">
    <source>
        <dbReference type="Pfam" id="PF08545"/>
    </source>
</evidence>
<comment type="similarity">
    <text evidence="2 12">Belongs to the thiolase-like superfamily. FabH family.</text>
</comment>
<dbReference type="FunFam" id="3.40.47.10:FF:000004">
    <property type="entry name" value="3-oxoacyl-[acyl-carrier-protein] synthase 3"/>
    <property type="match status" value="1"/>
</dbReference>